<name>A0A9W8U265_9AGAR</name>
<dbReference type="EMBL" id="JANVFU010000002">
    <property type="protein sequence ID" value="KAJ3749666.1"/>
    <property type="molecule type" value="Genomic_DNA"/>
</dbReference>
<reference evidence="1 2" key="1">
    <citation type="journal article" date="2023" name="Proc. Natl. Acad. Sci. U.S.A.">
        <title>A global phylogenomic analysis of the shiitake genus Lentinula.</title>
        <authorList>
            <person name="Sierra-Patev S."/>
            <person name="Min B."/>
            <person name="Naranjo-Ortiz M."/>
            <person name="Looney B."/>
            <person name="Konkel Z."/>
            <person name="Slot J.C."/>
            <person name="Sakamoto Y."/>
            <person name="Steenwyk J.L."/>
            <person name="Rokas A."/>
            <person name="Carro J."/>
            <person name="Camarero S."/>
            <person name="Ferreira P."/>
            <person name="Molpeceres G."/>
            <person name="Ruiz-Duenas F.J."/>
            <person name="Serrano A."/>
            <person name="Henrissat B."/>
            <person name="Drula E."/>
            <person name="Hughes K.W."/>
            <person name="Mata J.L."/>
            <person name="Ishikawa N.K."/>
            <person name="Vargas-Isla R."/>
            <person name="Ushijima S."/>
            <person name="Smith C.A."/>
            <person name="Donoghue J."/>
            <person name="Ahrendt S."/>
            <person name="Andreopoulos W."/>
            <person name="He G."/>
            <person name="LaButti K."/>
            <person name="Lipzen A."/>
            <person name="Ng V."/>
            <person name="Riley R."/>
            <person name="Sandor L."/>
            <person name="Barry K."/>
            <person name="Martinez A.T."/>
            <person name="Xiao Y."/>
            <person name="Gibbons J.G."/>
            <person name="Terashima K."/>
            <person name="Grigoriev I.V."/>
            <person name="Hibbett D."/>
        </authorList>
    </citation>
    <scope>NUCLEOTIDE SEQUENCE [LARGE SCALE GENOMIC DNA]</scope>
    <source>
        <strain evidence="1 2">TFB7810</strain>
    </source>
</reference>
<keyword evidence="2" id="KW-1185">Reference proteome</keyword>
<dbReference type="Proteomes" id="UP001142393">
    <property type="component" value="Unassembled WGS sequence"/>
</dbReference>
<accession>A0A9W8U265</accession>
<evidence type="ECO:0000313" key="2">
    <source>
        <dbReference type="Proteomes" id="UP001142393"/>
    </source>
</evidence>
<protein>
    <submittedName>
        <fullName evidence="1">Uncharacterized protein</fullName>
    </submittedName>
</protein>
<comment type="caution">
    <text evidence="1">The sequence shown here is derived from an EMBL/GenBank/DDBJ whole genome shotgun (WGS) entry which is preliminary data.</text>
</comment>
<gene>
    <name evidence="1" type="ORF">DFH05DRAFT_703689</name>
</gene>
<dbReference type="AlphaFoldDB" id="A0A9W8U265"/>
<proteinExistence type="predicted"/>
<evidence type="ECO:0000313" key="1">
    <source>
        <dbReference type="EMBL" id="KAJ3749666.1"/>
    </source>
</evidence>
<sequence>MIQEVSEIKGDGTRGPYNQFPKSKDWFSTSLQQPDRWFRSNHRMSRNMFDRLAFILAPNAVFYSPKKKQWHLKYQLATFLIRYGQRVFTDKFMDLFIDDFTSEGVPATVGSAHCYNSWSSIYSTAL</sequence>
<organism evidence="1 2">
    <name type="scientific">Lentinula detonsa</name>
    <dbReference type="NCBI Taxonomy" id="2804962"/>
    <lineage>
        <taxon>Eukaryota</taxon>
        <taxon>Fungi</taxon>
        <taxon>Dikarya</taxon>
        <taxon>Basidiomycota</taxon>
        <taxon>Agaricomycotina</taxon>
        <taxon>Agaricomycetes</taxon>
        <taxon>Agaricomycetidae</taxon>
        <taxon>Agaricales</taxon>
        <taxon>Marasmiineae</taxon>
        <taxon>Omphalotaceae</taxon>
        <taxon>Lentinula</taxon>
    </lineage>
</organism>